<feature type="transmembrane region" description="Helical" evidence="7">
    <location>
        <begin position="96"/>
        <end position="122"/>
    </location>
</feature>
<dbReference type="EMBL" id="SJOL01003576">
    <property type="protein sequence ID" value="TGZ72537.1"/>
    <property type="molecule type" value="Genomic_DNA"/>
</dbReference>
<dbReference type="Proteomes" id="UP000308267">
    <property type="component" value="Unassembled WGS sequence"/>
</dbReference>
<dbReference type="OrthoDB" id="203099at2759"/>
<evidence type="ECO:0000313" key="9">
    <source>
        <dbReference type="Proteomes" id="UP000308267"/>
    </source>
</evidence>
<dbReference type="GO" id="GO:0016020">
    <property type="term" value="C:membrane"/>
    <property type="evidence" value="ECO:0007669"/>
    <property type="project" value="UniProtKB-SubCell"/>
</dbReference>
<keyword evidence="6" id="KW-0175">Coiled coil</keyword>
<feature type="coiled-coil region" evidence="6">
    <location>
        <begin position="220"/>
        <end position="247"/>
    </location>
</feature>
<name>A0A4S2MEC7_OPIFE</name>
<proteinExistence type="inferred from homology"/>
<dbReference type="InterPro" id="IPR006876">
    <property type="entry name" value="LMBR1-like_membr_prot"/>
</dbReference>
<feature type="transmembrane region" description="Helical" evidence="7">
    <location>
        <begin position="375"/>
        <end position="397"/>
    </location>
</feature>
<feature type="transmembrane region" description="Helical" evidence="7">
    <location>
        <begin position="174"/>
        <end position="197"/>
    </location>
</feature>
<feature type="transmembrane region" description="Helical" evidence="7">
    <location>
        <begin position="425"/>
        <end position="448"/>
    </location>
</feature>
<evidence type="ECO:0000256" key="5">
    <source>
        <dbReference type="ARBA" id="ARBA00023136"/>
    </source>
</evidence>
<accession>A0A4S2MEC7</accession>
<comment type="caution">
    <text evidence="8">The sequence shown here is derived from an EMBL/GenBank/DDBJ whole genome shotgun (WGS) entry which is preliminary data.</text>
</comment>
<dbReference type="STRING" id="147828.A0A4S2MEC7"/>
<evidence type="ECO:0000256" key="1">
    <source>
        <dbReference type="ARBA" id="ARBA00004141"/>
    </source>
</evidence>
<comment type="similarity">
    <text evidence="2">Belongs to the LIMR family.</text>
</comment>
<organism evidence="8 9">
    <name type="scientific">Opisthorchis felineus</name>
    <dbReference type="NCBI Taxonomy" id="147828"/>
    <lineage>
        <taxon>Eukaryota</taxon>
        <taxon>Metazoa</taxon>
        <taxon>Spiralia</taxon>
        <taxon>Lophotrochozoa</taxon>
        <taxon>Platyhelminthes</taxon>
        <taxon>Trematoda</taxon>
        <taxon>Digenea</taxon>
        <taxon>Opisthorchiida</taxon>
        <taxon>Opisthorchiata</taxon>
        <taxon>Opisthorchiidae</taxon>
        <taxon>Opisthorchis</taxon>
    </lineage>
</organism>
<evidence type="ECO:0000256" key="7">
    <source>
        <dbReference type="SAM" id="Phobius"/>
    </source>
</evidence>
<gene>
    <name evidence="8" type="ORF">CRM22_002027</name>
</gene>
<evidence type="ECO:0008006" key="10">
    <source>
        <dbReference type="Google" id="ProtNLM"/>
    </source>
</evidence>
<keyword evidence="9" id="KW-1185">Reference proteome</keyword>
<dbReference type="PANTHER" id="PTHR21355">
    <property type="entry name" value="G-PROTEIN COUPLED RECEPTOR-ASSOCIATED PROTEIN LMBRD2"/>
    <property type="match status" value="1"/>
</dbReference>
<evidence type="ECO:0000313" key="8">
    <source>
        <dbReference type="EMBL" id="TGZ72537.1"/>
    </source>
</evidence>
<dbReference type="InterPro" id="IPR051584">
    <property type="entry name" value="GPCR-associated_LMBR1"/>
</dbReference>
<keyword evidence="5 7" id="KW-0472">Membrane</keyword>
<keyword evidence="3 7" id="KW-0812">Transmembrane</keyword>
<evidence type="ECO:0000256" key="2">
    <source>
        <dbReference type="ARBA" id="ARBA00010487"/>
    </source>
</evidence>
<protein>
    <recommendedName>
        <fullName evidence="10">LMBR1 domain-containing protein 2</fullName>
    </recommendedName>
</protein>
<feature type="transmembrane region" description="Helical" evidence="7">
    <location>
        <begin position="33"/>
        <end position="52"/>
    </location>
</feature>
<dbReference type="Pfam" id="PF04791">
    <property type="entry name" value="LMBR1"/>
    <property type="match status" value="1"/>
</dbReference>
<keyword evidence="4 7" id="KW-1133">Transmembrane helix</keyword>
<evidence type="ECO:0000256" key="6">
    <source>
        <dbReference type="SAM" id="Coils"/>
    </source>
</evidence>
<comment type="subcellular location">
    <subcellularLocation>
        <location evidence="1">Membrane</location>
        <topology evidence="1">Multi-pass membrane protein</topology>
    </subcellularLocation>
</comment>
<dbReference type="AlphaFoldDB" id="A0A4S2MEC7"/>
<evidence type="ECO:0000256" key="4">
    <source>
        <dbReference type="ARBA" id="ARBA00022989"/>
    </source>
</evidence>
<feature type="transmembrane region" description="Helical" evidence="7">
    <location>
        <begin position="142"/>
        <end position="162"/>
    </location>
</feature>
<feature type="transmembrane region" description="Helical" evidence="7">
    <location>
        <begin position="542"/>
        <end position="564"/>
    </location>
</feature>
<sequence>MALALLLMNIAATAVFTTTLCYYYGGWKKRHKVATLVAFISWWLPALLLTLLPVDIATTFYRSCILSNPNISLTQTSGVVEGPRCKPPLFHTDPAVFLLIWHVVYWGSQFLTWVLIPLIRSYATAGDFTALGKLKTALLDHVFYNASYFVIFMGALIYLIASRIVSFEFRYLKVLLITTGNTWGLFLVIIFFGYGLVAVPRSLWLAGNPVASLHQAYFCLSKRNMELNDEEDKLKELNLQIIEIKNRLPANHPLQPFVLTVFKQTQERKSVLGASCDPIGTPVATVDISNLSVKTLARMHRSLKATQQRCARALDLYNDAVQSALWIEDVNIARGKCFSPTFLREHSDSLNGVIQNFAPYLSTIMLRIRWYWYCYLRLWLLRVLALLLALTSLLMVWSECTFSVRSPTLSLVAGLLNAEAKQRDYLLVEVSSFLALGYLSFAVFYTVFHLRIFNYYRLVGNHHTDENSLLFCGGLACRLAPSLCLNFLGLAHLDSHLSQTTLTIPLSRIDSTAQPSTTIETTYTRFMGHLDIIPFIAKGFNVYFPILVVLLCLCTYFQLLTRLLHQMGIAELMDSPGYKLSVSGDSIVDDVIQDGRLLLRKERLLRSQARRIQSSTKVDIDKVQVNGHPPKSDRCPQIGISSRVARYFNEQDFSDRVHLLRDTDGVTSSRGLMNDSSGANWTNPHSDWRPVEFSESAIQNEFSLQSVKDARKSTYL</sequence>
<evidence type="ECO:0000256" key="3">
    <source>
        <dbReference type="ARBA" id="ARBA00022692"/>
    </source>
</evidence>
<dbReference type="PANTHER" id="PTHR21355:SF0">
    <property type="entry name" value="G-PROTEIN COUPLED RECEPTOR-ASSOCIATED PROTEIN LMBRD2"/>
    <property type="match status" value="1"/>
</dbReference>
<reference evidence="8 9" key="1">
    <citation type="journal article" date="2019" name="BMC Genomics">
        <title>New insights from Opisthorchis felineus genome: update on genomics of the epidemiologically important liver flukes.</title>
        <authorList>
            <person name="Ershov N.I."/>
            <person name="Mordvinov V.A."/>
            <person name="Prokhortchouk E.B."/>
            <person name="Pakharukova M.Y."/>
            <person name="Gunbin K.V."/>
            <person name="Ustyantsev K."/>
            <person name="Genaev M.A."/>
            <person name="Blinov A.G."/>
            <person name="Mazur A."/>
            <person name="Boulygina E."/>
            <person name="Tsygankova S."/>
            <person name="Khrameeva E."/>
            <person name="Chekanov N."/>
            <person name="Fan G."/>
            <person name="Xiao A."/>
            <person name="Zhang H."/>
            <person name="Xu X."/>
            <person name="Yang H."/>
            <person name="Solovyev V."/>
            <person name="Lee S.M."/>
            <person name="Liu X."/>
            <person name="Afonnikov D.A."/>
            <person name="Skryabin K.G."/>
        </authorList>
    </citation>
    <scope>NUCLEOTIDE SEQUENCE [LARGE SCALE GENOMIC DNA]</scope>
    <source>
        <strain evidence="8">AK-0245</strain>
        <tissue evidence="8">Whole organism</tissue>
    </source>
</reference>